<dbReference type="InterPro" id="IPR045339">
    <property type="entry name" value="DUF6534"/>
</dbReference>
<dbReference type="GeneID" id="63825212"/>
<feature type="transmembrane region" description="Helical" evidence="1">
    <location>
        <begin position="126"/>
        <end position="146"/>
    </location>
</feature>
<dbReference type="AlphaFoldDB" id="A0A165GC62"/>
<feature type="transmembrane region" description="Helical" evidence="1">
    <location>
        <begin position="166"/>
        <end position="188"/>
    </location>
</feature>
<accession>A0A165GC62</accession>
<keyword evidence="1" id="KW-0472">Membrane</keyword>
<feature type="transmembrane region" description="Helical" evidence="1">
    <location>
        <begin position="94"/>
        <end position="114"/>
    </location>
</feature>
<keyword evidence="1" id="KW-0812">Transmembrane</keyword>
<dbReference type="OrthoDB" id="2756378at2759"/>
<proteinExistence type="predicted"/>
<dbReference type="RefSeq" id="XP_040767883.1">
    <property type="nucleotide sequence ID" value="XM_040908183.1"/>
</dbReference>
<keyword evidence="4" id="KW-1185">Reference proteome</keyword>
<dbReference type="PANTHER" id="PTHR40465">
    <property type="entry name" value="CHROMOSOME 1, WHOLE GENOME SHOTGUN SEQUENCE"/>
    <property type="match status" value="1"/>
</dbReference>
<dbReference type="PANTHER" id="PTHR40465:SF1">
    <property type="entry name" value="DUF6534 DOMAIN-CONTAINING PROTEIN"/>
    <property type="match status" value="1"/>
</dbReference>
<evidence type="ECO:0000259" key="2">
    <source>
        <dbReference type="Pfam" id="PF20152"/>
    </source>
</evidence>
<feature type="transmembrane region" description="Helical" evidence="1">
    <location>
        <begin position="51"/>
        <end position="74"/>
    </location>
</feature>
<protein>
    <recommendedName>
        <fullName evidence="2">DUF6534 domain-containing protein</fullName>
    </recommendedName>
</protein>
<dbReference type="EMBL" id="KV427610">
    <property type="protein sequence ID" value="KZT10143.1"/>
    <property type="molecule type" value="Genomic_DNA"/>
</dbReference>
<reference evidence="3 4" key="1">
    <citation type="journal article" date="2016" name="Mol. Biol. Evol.">
        <title>Comparative Genomics of Early-Diverging Mushroom-Forming Fungi Provides Insights into the Origins of Lignocellulose Decay Capabilities.</title>
        <authorList>
            <person name="Nagy L.G."/>
            <person name="Riley R."/>
            <person name="Tritt A."/>
            <person name="Adam C."/>
            <person name="Daum C."/>
            <person name="Floudas D."/>
            <person name="Sun H."/>
            <person name="Yadav J.S."/>
            <person name="Pangilinan J."/>
            <person name="Larsson K.H."/>
            <person name="Matsuura K."/>
            <person name="Barry K."/>
            <person name="Labutti K."/>
            <person name="Kuo R."/>
            <person name="Ohm R.A."/>
            <person name="Bhattacharya S.S."/>
            <person name="Shirouzu T."/>
            <person name="Yoshinaga Y."/>
            <person name="Martin F.M."/>
            <person name="Grigoriev I.V."/>
            <person name="Hibbett D.S."/>
        </authorList>
    </citation>
    <scope>NUCLEOTIDE SEQUENCE [LARGE SCALE GENOMIC DNA]</scope>
    <source>
        <strain evidence="3 4">93-53</strain>
    </source>
</reference>
<feature type="transmembrane region" description="Helical" evidence="1">
    <location>
        <begin position="209"/>
        <end position="231"/>
    </location>
</feature>
<evidence type="ECO:0000313" key="4">
    <source>
        <dbReference type="Proteomes" id="UP000076871"/>
    </source>
</evidence>
<evidence type="ECO:0000256" key="1">
    <source>
        <dbReference type="SAM" id="Phobius"/>
    </source>
</evidence>
<dbReference type="Proteomes" id="UP000076871">
    <property type="component" value="Unassembled WGS sequence"/>
</dbReference>
<dbReference type="InParanoid" id="A0A165GC62"/>
<gene>
    <name evidence="3" type="ORF">LAESUDRAFT_722311</name>
</gene>
<name>A0A165GC62_9APHY</name>
<dbReference type="Pfam" id="PF20152">
    <property type="entry name" value="DUF6534"/>
    <property type="match status" value="1"/>
</dbReference>
<organism evidence="3 4">
    <name type="scientific">Laetiporus sulphureus 93-53</name>
    <dbReference type="NCBI Taxonomy" id="1314785"/>
    <lineage>
        <taxon>Eukaryota</taxon>
        <taxon>Fungi</taxon>
        <taxon>Dikarya</taxon>
        <taxon>Basidiomycota</taxon>
        <taxon>Agaricomycotina</taxon>
        <taxon>Agaricomycetes</taxon>
        <taxon>Polyporales</taxon>
        <taxon>Laetiporus</taxon>
    </lineage>
</organism>
<feature type="domain" description="DUF6534" evidence="2">
    <location>
        <begin position="173"/>
        <end position="256"/>
    </location>
</feature>
<keyword evidence="1" id="KW-1133">Transmembrane helix</keyword>
<feature type="transmembrane region" description="Helical" evidence="1">
    <location>
        <begin position="237"/>
        <end position="255"/>
    </location>
</feature>
<sequence length="256" mass="28051">MTAGFDTDLNESLGAFVVGVALAFMLYGCALGQAMLYYIHYTADDMFTKGLVAVLLLIETGRNILDVQILWLYLVQNHADIFALLHYSNSFLVGQLFTAITVLLVQVFFIYKIWQLMDKGRYRTTLTASAIVLSLISFGGGIGVVVGINQVQVDISASEWAYFRPAWVEAAFSLVTDLYIAASLCIILRQSGTGLRPTQTMVSMLIAITVQRGVLLFLAQVALVGTLIWSTLYKNEVASAIYFPAGSIFITTLLAT</sequence>
<evidence type="ECO:0000313" key="3">
    <source>
        <dbReference type="EMBL" id="KZT10143.1"/>
    </source>
</evidence>
<dbReference type="STRING" id="1314785.A0A165GC62"/>
<feature type="transmembrane region" description="Helical" evidence="1">
    <location>
        <begin position="12"/>
        <end position="39"/>
    </location>
</feature>